<dbReference type="InterPro" id="IPR016162">
    <property type="entry name" value="Ald_DH_N"/>
</dbReference>
<dbReference type="OrthoDB" id="310895at2759"/>
<evidence type="ECO:0000256" key="5">
    <source>
        <dbReference type="PROSITE-ProRule" id="PRU10007"/>
    </source>
</evidence>
<dbReference type="Gene3D" id="3.40.605.10">
    <property type="entry name" value="Aldehyde Dehydrogenase, Chain A, domain 1"/>
    <property type="match status" value="1"/>
</dbReference>
<proteinExistence type="inferred from homology"/>
<evidence type="ECO:0000256" key="6">
    <source>
        <dbReference type="RuleBase" id="RU003345"/>
    </source>
</evidence>
<comment type="similarity">
    <text evidence="1 6">Belongs to the aldehyde dehydrogenase family.</text>
</comment>
<dbReference type="RefSeq" id="XP_033682825.1">
    <property type="nucleotide sequence ID" value="XM_033834941.1"/>
</dbReference>
<sequence length="486" mass="53160">MEHHFYNIVGAERRDGQNCTRVTCPRTGEALWEAPLASKEDLEDAVSSGRASARSWGNASLHIRQNLLRDFALELTAWAKSLSPILARETGKSVSQTKRLCHVGSQRCECSDHLESSQSLDDEVVYEDATVKVVATHMPLGLVAAICPWNFPLVLAMGKIAAALLTGNCVIVKPSPFTPYTTMKVVELALDVFPPGVLQVLHGEADLGRELTIHRSIDKITFTGSTATGKKIMESAAYTLKNMTLELGGNDASIVCDDVNVSAVAHEVAQGCLFHSGQMCVATKRVYVHKSIYEASLRCLVKEFELFITGTPRDTPSIFGPLQNSAQFTIVKELIDDCKARAYRFATGGKVEEGPGLWIQPTIVDRPPDESSIVSEEQFGPITPVLEWETEEEVISRANNTRSGLGACVWSADITRAERISRKLQAGTVWVNSFEKPLPMAYFSGHKDSGVGGEWGRQGLLSYCYTQSLHVYKDNVLTAAEALVLP</sequence>
<gene>
    <name evidence="8" type="ORF">BU26DRAFT_595514</name>
</gene>
<dbReference type="Proteomes" id="UP000800094">
    <property type="component" value="Unassembled WGS sequence"/>
</dbReference>
<dbReference type="PANTHER" id="PTHR11699">
    <property type="entry name" value="ALDEHYDE DEHYDROGENASE-RELATED"/>
    <property type="match status" value="1"/>
</dbReference>
<evidence type="ECO:0000313" key="8">
    <source>
        <dbReference type="EMBL" id="KAF2247821.1"/>
    </source>
</evidence>
<dbReference type="AlphaFoldDB" id="A0A6A6IBR5"/>
<dbReference type="PROSITE" id="PS00687">
    <property type="entry name" value="ALDEHYDE_DEHYDR_GLU"/>
    <property type="match status" value="1"/>
</dbReference>
<evidence type="ECO:0000256" key="2">
    <source>
        <dbReference type="ARBA" id="ARBA00023002"/>
    </source>
</evidence>
<dbReference type="EC" id="1.2.1.3" evidence="3"/>
<dbReference type="InterPro" id="IPR016161">
    <property type="entry name" value="Ald_DH/histidinol_DH"/>
</dbReference>
<dbReference type="FunFam" id="3.40.605.10:FF:000007">
    <property type="entry name" value="NAD/NADP-dependent betaine aldehyde dehydrogenase"/>
    <property type="match status" value="1"/>
</dbReference>
<keyword evidence="2 6" id="KW-0560">Oxidoreductase</keyword>
<evidence type="ECO:0000256" key="1">
    <source>
        <dbReference type="ARBA" id="ARBA00009986"/>
    </source>
</evidence>
<organism evidence="8 9">
    <name type="scientific">Trematosphaeria pertusa</name>
    <dbReference type="NCBI Taxonomy" id="390896"/>
    <lineage>
        <taxon>Eukaryota</taxon>
        <taxon>Fungi</taxon>
        <taxon>Dikarya</taxon>
        <taxon>Ascomycota</taxon>
        <taxon>Pezizomycotina</taxon>
        <taxon>Dothideomycetes</taxon>
        <taxon>Pleosporomycetidae</taxon>
        <taxon>Pleosporales</taxon>
        <taxon>Massarineae</taxon>
        <taxon>Trematosphaeriaceae</taxon>
        <taxon>Trematosphaeria</taxon>
    </lineage>
</organism>
<dbReference type="EMBL" id="ML987196">
    <property type="protein sequence ID" value="KAF2247821.1"/>
    <property type="molecule type" value="Genomic_DNA"/>
</dbReference>
<protein>
    <recommendedName>
        <fullName evidence="3">aldehyde dehydrogenase (NAD(+))</fullName>
        <ecNumber evidence="3">1.2.1.3</ecNumber>
    </recommendedName>
</protein>
<keyword evidence="9" id="KW-1185">Reference proteome</keyword>
<dbReference type="CDD" id="cd07106">
    <property type="entry name" value="ALDH_AldA-AAD23400"/>
    <property type="match status" value="1"/>
</dbReference>
<evidence type="ECO:0000256" key="4">
    <source>
        <dbReference type="ARBA" id="ARBA00049194"/>
    </source>
</evidence>
<dbReference type="Pfam" id="PF00171">
    <property type="entry name" value="Aldedh"/>
    <property type="match status" value="1"/>
</dbReference>
<name>A0A6A6IBR5_9PLEO</name>
<dbReference type="GO" id="GO:0004029">
    <property type="term" value="F:aldehyde dehydrogenase (NAD+) activity"/>
    <property type="evidence" value="ECO:0007669"/>
    <property type="project" value="UniProtKB-EC"/>
</dbReference>
<comment type="catalytic activity">
    <reaction evidence="4">
        <text>an aldehyde + NAD(+) + H2O = a carboxylate + NADH + 2 H(+)</text>
        <dbReference type="Rhea" id="RHEA:16185"/>
        <dbReference type="ChEBI" id="CHEBI:15377"/>
        <dbReference type="ChEBI" id="CHEBI:15378"/>
        <dbReference type="ChEBI" id="CHEBI:17478"/>
        <dbReference type="ChEBI" id="CHEBI:29067"/>
        <dbReference type="ChEBI" id="CHEBI:57540"/>
        <dbReference type="ChEBI" id="CHEBI:57945"/>
        <dbReference type="EC" id="1.2.1.3"/>
    </reaction>
</comment>
<dbReference type="PROSITE" id="PS00070">
    <property type="entry name" value="ALDEHYDE_DEHYDR_CYS"/>
    <property type="match status" value="1"/>
</dbReference>
<dbReference type="SUPFAM" id="SSF53720">
    <property type="entry name" value="ALDH-like"/>
    <property type="match status" value="1"/>
</dbReference>
<feature type="active site" evidence="5">
    <location>
        <position position="246"/>
    </location>
</feature>
<dbReference type="InterPro" id="IPR015590">
    <property type="entry name" value="Aldehyde_DH_dom"/>
</dbReference>
<dbReference type="InterPro" id="IPR016163">
    <property type="entry name" value="Ald_DH_C"/>
</dbReference>
<feature type="domain" description="Aldehyde dehydrogenase" evidence="7">
    <location>
        <begin position="18"/>
        <end position="468"/>
    </location>
</feature>
<dbReference type="GeneID" id="54588271"/>
<dbReference type="Gene3D" id="3.40.309.10">
    <property type="entry name" value="Aldehyde Dehydrogenase, Chain A, domain 2"/>
    <property type="match status" value="1"/>
</dbReference>
<reference evidence="8" key="1">
    <citation type="journal article" date="2020" name="Stud. Mycol.">
        <title>101 Dothideomycetes genomes: a test case for predicting lifestyles and emergence of pathogens.</title>
        <authorList>
            <person name="Haridas S."/>
            <person name="Albert R."/>
            <person name="Binder M."/>
            <person name="Bloem J."/>
            <person name="Labutti K."/>
            <person name="Salamov A."/>
            <person name="Andreopoulos B."/>
            <person name="Baker S."/>
            <person name="Barry K."/>
            <person name="Bills G."/>
            <person name="Bluhm B."/>
            <person name="Cannon C."/>
            <person name="Castanera R."/>
            <person name="Culley D."/>
            <person name="Daum C."/>
            <person name="Ezra D."/>
            <person name="Gonzalez J."/>
            <person name="Henrissat B."/>
            <person name="Kuo A."/>
            <person name="Liang C."/>
            <person name="Lipzen A."/>
            <person name="Lutzoni F."/>
            <person name="Magnuson J."/>
            <person name="Mondo S."/>
            <person name="Nolan M."/>
            <person name="Ohm R."/>
            <person name="Pangilinan J."/>
            <person name="Park H.-J."/>
            <person name="Ramirez L."/>
            <person name="Alfaro M."/>
            <person name="Sun H."/>
            <person name="Tritt A."/>
            <person name="Yoshinaga Y."/>
            <person name="Zwiers L.-H."/>
            <person name="Turgeon B."/>
            <person name="Goodwin S."/>
            <person name="Spatafora J."/>
            <person name="Crous P."/>
            <person name="Grigoriev I."/>
        </authorList>
    </citation>
    <scope>NUCLEOTIDE SEQUENCE</scope>
    <source>
        <strain evidence="8">CBS 122368</strain>
    </source>
</reference>
<dbReference type="InterPro" id="IPR016160">
    <property type="entry name" value="Ald_DH_CS_CYS"/>
</dbReference>
<dbReference type="InterPro" id="IPR044086">
    <property type="entry name" value="LUC3-like"/>
</dbReference>
<dbReference type="InterPro" id="IPR029510">
    <property type="entry name" value="Ald_DH_CS_GLU"/>
</dbReference>
<accession>A0A6A6IBR5</accession>
<evidence type="ECO:0000259" key="7">
    <source>
        <dbReference type="Pfam" id="PF00171"/>
    </source>
</evidence>
<evidence type="ECO:0000256" key="3">
    <source>
        <dbReference type="ARBA" id="ARBA00024226"/>
    </source>
</evidence>
<evidence type="ECO:0000313" key="9">
    <source>
        <dbReference type="Proteomes" id="UP000800094"/>
    </source>
</evidence>